<evidence type="ECO:0000259" key="4">
    <source>
        <dbReference type="PROSITE" id="PS51820"/>
    </source>
</evidence>
<evidence type="ECO:0000256" key="2">
    <source>
        <dbReference type="ARBA" id="ARBA00023326"/>
    </source>
</evidence>
<dbReference type="PROSITE" id="PS51820">
    <property type="entry name" value="PA14"/>
    <property type="match status" value="1"/>
</dbReference>
<evidence type="ECO:0000256" key="3">
    <source>
        <dbReference type="SAM" id="SignalP"/>
    </source>
</evidence>
<accession>A0A0C5G2C8</accession>
<dbReference type="GO" id="GO:0016798">
    <property type="term" value="F:hydrolase activity, acting on glycosyl bonds"/>
    <property type="evidence" value="ECO:0007669"/>
    <property type="project" value="UniProtKB-KW"/>
</dbReference>
<dbReference type="GO" id="GO:0000272">
    <property type="term" value="P:polysaccharide catabolic process"/>
    <property type="evidence" value="ECO:0007669"/>
    <property type="project" value="UniProtKB-KW"/>
</dbReference>
<proteinExistence type="predicted"/>
<protein>
    <recommendedName>
        <fullName evidence="4">PA14 domain-containing protein</fullName>
    </recommendedName>
</protein>
<keyword evidence="2" id="KW-0624">Polysaccharide degradation</keyword>
<evidence type="ECO:0000256" key="1">
    <source>
        <dbReference type="ARBA" id="ARBA00023295"/>
    </source>
</evidence>
<name>A0A0C5G2C8_9ACTN</name>
<dbReference type="AlphaFoldDB" id="A0A0C5G2C8"/>
<dbReference type="InterPro" id="IPR013783">
    <property type="entry name" value="Ig-like_fold"/>
</dbReference>
<evidence type="ECO:0000313" key="5">
    <source>
        <dbReference type="EMBL" id="AJP02710.1"/>
    </source>
</evidence>
<dbReference type="SUPFAM" id="SSF56988">
    <property type="entry name" value="Anthrax protective antigen"/>
    <property type="match status" value="1"/>
</dbReference>
<keyword evidence="3" id="KW-0732">Signal</keyword>
<dbReference type="HOGENOM" id="CLU_404349_0_0_11"/>
<gene>
    <name evidence="5" type="ORF">TU94_15685</name>
</gene>
<dbReference type="InterPro" id="IPR036116">
    <property type="entry name" value="FN3_sf"/>
</dbReference>
<feature type="chain" id="PRO_5039188568" description="PA14 domain-containing protein" evidence="3">
    <location>
        <begin position="26"/>
        <end position="806"/>
    </location>
</feature>
<feature type="signal peptide" evidence="3">
    <location>
        <begin position="1"/>
        <end position="25"/>
    </location>
</feature>
<keyword evidence="1" id="KW-0326">Glycosidase</keyword>
<dbReference type="STRING" id="477245.TU94_15685"/>
<dbReference type="SMART" id="SM00060">
    <property type="entry name" value="FN3"/>
    <property type="match status" value="4"/>
</dbReference>
<reference evidence="5 6" key="1">
    <citation type="submission" date="2015-02" db="EMBL/GenBank/DDBJ databases">
        <title>Genome sequence of thermotolerant Streptomyces cyaneogriseus subsp. Noncyanogenus NMWT1, the producer of nematocidal antibiotics nemadectin.</title>
        <authorList>
            <person name="Wang H."/>
            <person name="Li C."/>
            <person name="Xiang W."/>
            <person name="Wang X."/>
        </authorList>
    </citation>
    <scope>NUCLEOTIDE SEQUENCE [LARGE SCALE GENOMIC DNA]</scope>
    <source>
        <strain evidence="5 6">NMWT 1</strain>
    </source>
</reference>
<dbReference type="InterPro" id="IPR011658">
    <property type="entry name" value="PA14_dom"/>
</dbReference>
<keyword evidence="2" id="KW-0119">Carbohydrate metabolism</keyword>
<keyword evidence="6" id="KW-1185">Reference proteome</keyword>
<sequence>MKPARRTTAAVATAIVLTTAGGLLTAGLTTASAATACASPVYQRQFYANTTFSGTPKKTDCDSAIDQNWGAKAPATGLPADKFAVRWSVTRDFGSGGPFALAASAQDGVRVYLDGVRKIDLWKNVSSTVKKTVNVTVPAGRHTLRVDFVNWTGAADVRFSYTPRTAATVDKVRPLVPAGAAVTYDKATGKAKVTWSRNKEMDLAGYRVHRRLKGSSAWTRLTTTTAASYTDTPPKTGAVHYYEVRAVDKAGNESAGTADLGVTTVDKTPPAAPFVELDVCATDDTVAGPELVTTAANAAGIVRYEAQRQDPATGAWSTVYTGAKGAFCDPGRAADGTRATYRGRARDAAGNWSAYSAATTLTLTDRTPPASPADARVDYRGGVPHLTWTPVRDATAYEVWQYDPTTGENLNALGTSATTTATDVVPLQQTAVAEQYAYVVRALDAAGNPSAPTGVTLRPADRTEPIAPYQVTAGRQGDAVLLRWRGADPWTIDDAHLPSYRILRTDPATGETTTVERCAPLSGDGPPGPPSLHTVPARDAYDPEYVTWPHPVVYGECVDASGASETTYEYRVVTVDRFGHASAPSAPVTATTGDTVRPAPVTGLTAEVIPMGVHLSWEPSPEDDVFAYYVWQGTTDPETGRTVWERNCVDGDSLSETEIYCPTLPDGREHVYRVAAIDRMPGEDDGPDTLHTADITVALPDTRPPGWSGTGVHTDQYPELFVRCGQTIYDPPCESWTDYRIERWDAATAAWTTLATGPVDAPRSHMDTEVHEDLLGLYHYRAVYSDPAGGEKVMWERAYGIWDTWL</sequence>
<dbReference type="Gene3D" id="2.60.40.10">
    <property type="entry name" value="Immunoglobulins"/>
    <property type="match status" value="4"/>
</dbReference>
<dbReference type="Proteomes" id="UP000032234">
    <property type="component" value="Chromosome"/>
</dbReference>
<dbReference type="OrthoDB" id="9815404at2"/>
<evidence type="ECO:0000313" key="6">
    <source>
        <dbReference type="Proteomes" id="UP000032234"/>
    </source>
</evidence>
<dbReference type="KEGG" id="scw:TU94_15685"/>
<feature type="domain" description="PA14" evidence="4">
    <location>
        <begin position="37"/>
        <end position="180"/>
    </location>
</feature>
<dbReference type="Pfam" id="PF07691">
    <property type="entry name" value="PA14"/>
    <property type="match status" value="1"/>
</dbReference>
<dbReference type="PATRIC" id="fig|477245.3.peg.3322"/>
<dbReference type="SUPFAM" id="SSF49265">
    <property type="entry name" value="Fibronectin type III"/>
    <property type="match status" value="2"/>
</dbReference>
<dbReference type="RefSeq" id="WP_044382513.1">
    <property type="nucleotide sequence ID" value="NZ_CP010849.1"/>
</dbReference>
<dbReference type="SMART" id="SM00758">
    <property type="entry name" value="PA14"/>
    <property type="match status" value="1"/>
</dbReference>
<keyword evidence="1" id="KW-0378">Hydrolase</keyword>
<organism evidence="5 6">
    <name type="scientific">Streptomyces cyaneogriseus subsp. noncyanogenus</name>
    <dbReference type="NCBI Taxonomy" id="477245"/>
    <lineage>
        <taxon>Bacteria</taxon>
        <taxon>Bacillati</taxon>
        <taxon>Actinomycetota</taxon>
        <taxon>Actinomycetes</taxon>
        <taxon>Kitasatosporales</taxon>
        <taxon>Streptomycetaceae</taxon>
        <taxon>Streptomyces</taxon>
    </lineage>
</organism>
<dbReference type="EMBL" id="CP010849">
    <property type="protein sequence ID" value="AJP02710.1"/>
    <property type="molecule type" value="Genomic_DNA"/>
</dbReference>
<dbReference type="InterPro" id="IPR037524">
    <property type="entry name" value="PA14/GLEYA"/>
</dbReference>
<dbReference type="InterPro" id="IPR003961">
    <property type="entry name" value="FN3_dom"/>
</dbReference>